<accession>A0A6P8EZB7</accession>
<evidence type="ECO:0000256" key="4">
    <source>
        <dbReference type="ARBA" id="ARBA00022846"/>
    </source>
</evidence>
<gene>
    <name evidence="13" type="primary">ribc1</name>
</gene>
<dbReference type="InterPro" id="IPR008805">
    <property type="entry name" value="RIB43A"/>
</dbReference>
<dbReference type="RefSeq" id="XP_031421598.1">
    <property type="nucleotide sequence ID" value="XM_031565738.2"/>
</dbReference>
<evidence type="ECO:0000256" key="6">
    <source>
        <dbReference type="ARBA" id="ARBA00023069"/>
    </source>
</evidence>
<sequence>MYKVDLPVDNSVELAVERRRAAEAARHSRIFNARNRVIGLDLQTLDRQVAERRERDEIQKECQKAYDALRVTNDQMLEQSQREEEESRRELRRDLLRFRDTYQRTEDSRDADLACNRQGALELNLSIPESQLGPASMTVFKGEDLGENERRRAQMGENERQLRAQREDTEKLRHWQKHQELLQDKYMVQQDLRSALLQDLEDKGKRVERLALTDFNQSLAQERAARERQERELNDSTALSEIRHMVTSDLLTERPEAAERPAWPGQGRRVLTDRWKGMTSEQHSAILREQEQQRLEREIQREAERQRERAWDQERMEQARALQEEERRGREMERRQRMELDKYNQQLAQEQQQHQQYLDKLLSTNQPTAHYFTQFNTTTR</sequence>
<dbReference type="PANTHER" id="PTHR14517">
    <property type="entry name" value="RIB43A-RELATED"/>
    <property type="match status" value="1"/>
</dbReference>
<keyword evidence="6" id="KW-0969">Cilium</keyword>
<keyword evidence="12" id="KW-1185">Reference proteome</keyword>
<keyword evidence="3" id="KW-0963">Cytoplasm</keyword>
<comment type="subcellular location">
    <subcellularLocation>
        <location evidence="1">Cytoplasm</location>
        <location evidence="1">Cytoskeleton</location>
        <location evidence="1">Flagellum axoneme</location>
    </subcellularLocation>
</comment>
<dbReference type="OrthoDB" id="429119at2759"/>
<evidence type="ECO:0000256" key="9">
    <source>
        <dbReference type="ARBA" id="ARBA00041087"/>
    </source>
</evidence>
<evidence type="ECO:0000313" key="13">
    <source>
        <dbReference type="RefSeq" id="XP_031421598.1"/>
    </source>
</evidence>
<keyword evidence="8" id="KW-0966">Cell projection</keyword>
<organism evidence="12 13">
    <name type="scientific">Clupea harengus</name>
    <name type="common">Atlantic herring</name>
    <dbReference type="NCBI Taxonomy" id="7950"/>
    <lineage>
        <taxon>Eukaryota</taxon>
        <taxon>Metazoa</taxon>
        <taxon>Chordata</taxon>
        <taxon>Craniata</taxon>
        <taxon>Vertebrata</taxon>
        <taxon>Euteleostomi</taxon>
        <taxon>Actinopterygii</taxon>
        <taxon>Neopterygii</taxon>
        <taxon>Teleostei</taxon>
        <taxon>Clupei</taxon>
        <taxon>Clupeiformes</taxon>
        <taxon>Clupeoidei</taxon>
        <taxon>Clupeidae</taxon>
        <taxon>Clupea</taxon>
    </lineage>
</organism>
<proteinExistence type="inferred from homology"/>
<comment type="subunit">
    <text evidence="10">Microtubule inner protein component of sperm flagellar doublet microtubules.</text>
</comment>
<keyword evidence="5 11" id="KW-0175">Coiled coil</keyword>
<evidence type="ECO:0000256" key="2">
    <source>
        <dbReference type="ARBA" id="ARBA00006875"/>
    </source>
</evidence>
<protein>
    <recommendedName>
        <fullName evidence="9">RIB43A-like with coiled-coils protein 1</fullName>
    </recommendedName>
</protein>
<keyword evidence="7" id="KW-0206">Cytoskeleton</keyword>
<keyword evidence="4" id="KW-0282">Flagellum</keyword>
<dbReference type="AlphaFoldDB" id="A0A6P8EZB7"/>
<feature type="coiled-coil region" evidence="11">
    <location>
        <begin position="287"/>
        <end position="360"/>
    </location>
</feature>
<dbReference type="PANTHER" id="PTHR14517:SF11">
    <property type="entry name" value="RIB43A-LIKE WITH COILED-COILS PROTEIN 1"/>
    <property type="match status" value="1"/>
</dbReference>
<dbReference type="Proteomes" id="UP000515152">
    <property type="component" value="Chromosome 4"/>
</dbReference>
<evidence type="ECO:0000256" key="7">
    <source>
        <dbReference type="ARBA" id="ARBA00023212"/>
    </source>
</evidence>
<evidence type="ECO:0000256" key="11">
    <source>
        <dbReference type="SAM" id="Coils"/>
    </source>
</evidence>
<dbReference type="Pfam" id="PF05914">
    <property type="entry name" value="RIB43A"/>
    <property type="match status" value="1"/>
</dbReference>
<evidence type="ECO:0000256" key="8">
    <source>
        <dbReference type="ARBA" id="ARBA00023273"/>
    </source>
</evidence>
<dbReference type="GeneID" id="105897328"/>
<evidence type="ECO:0000256" key="3">
    <source>
        <dbReference type="ARBA" id="ARBA00022490"/>
    </source>
</evidence>
<name>A0A6P8EZB7_CLUHA</name>
<comment type="similarity">
    <text evidence="2">Belongs to the RIB43A family.</text>
</comment>
<evidence type="ECO:0000256" key="5">
    <source>
        <dbReference type="ARBA" id="ARBA00023054"/>
    </source>
</evidence>
<dbReference type="CTD" id="158787"/>
<evidence type="ECO:0000256" key="10">
    <source>
        <dbReference type="ARBA" id="ARBA00046435"/>
    </source>
</evidence>
<evidence type="ECO:0000313" key="12">
    <source>
        <dbReference type="Proteomes" id="UP000515152"/>
    </source>
</evidence>
<evidence type="ECO:0000256" key="1">
    <source>
        <dbReference type="ARBA" id="ARBA00004611"/>
    </source>
</evidence>
<dbReference type="KEGG" id="char:105897328"/>
<reference evidence="13" key="1">
    <citation type="submission" date="2025-08" db="UniProtKB">
        <authorList>
            <consortium name="RefSeq"/>
        </authorList>
    </citation>
    <scope>IDENTIFICATION</scope>
</reference>
<feature type="coiled-coil region" evidence="11">
    <location>
        <begin position="212"/>
        <end position="239"/>
    </location>
</feature>